<dbReference type="EMBL" id="CBXV010000002">
    <property type="protein sequence ID" value="CDM64444.1"/>
    <property type="molecule type" value="Genomic_DNA"/>
</dbReference>
<name>A0A0B6WVY9_9BACT</name>
<accession>A0A0B6WVY9</accession>
<protein>
    <submittedName>
        <fullName evidence="1">Uncharacterized protein</fullName>
    </submittedName>
</protein>
<reference evidence="1 2" key="2">
    <citation type="submission" date="2015-01" db="EMBL/GenBank/DDBJ databases">
        <title>Complete genome sequence of Pyrinomonas methylaliphatogenes type strain K22T.</title>
        <authorList>
            <person name="Lee K.C.Y."/>
            <person name="Power J.F."/>
            <person name="Dunfield P.F."/>
            <person name="Morgan X.C."/>
            <person name="Huttenhower C."/>
            <person name="Stott M.B."/>
        </authorList>
    </citation>
    <scope>NUCLEOTIDE SEQUENCE [LARGE SCALE GENOMIC DNA]</scope>
    <source>
        <strain evidence="1 2">K22</strain>
    </source>
</reference>
<organism evidence="1 2">
    <name type="scientific">Pyrinomonas methylaliphatogenes</name>
    <dbReference type="NCBI Taxonomy" id="454194"/>
    <lineage>
        <taxon>Bacteria</taxon>
        <taxon>Pseudomonadati</taxon>
        <taxon>Acidobacteriota</taxon>
        <taxon>Blastocatellia</taxon>
        <taxon>Blastocatellales</taxon>
        <taxon>Pyrinomonadaceae</taxon>
        <taxon>Pyrinomonas</taxon>
    </lineage>
</organism>
<sequence>METRARTSQKQRAASVEATVAEIKDSLGEMWPPRIYRERVRAERTRAYSLPATSRNARIEIQHTLLGIELKVGRRRLLCPDLATARYLATFARLGCKSVAVPYDITRISRLADDLESAFYRMMLLAEHASEGRGKGFHRRVRARLLHDARREIEEIGPGPAIPQFNQNTRQRRA</sequence>
<proteinExistence type="predicted"/>
<dbReference type="AlphaFoldDB" id="A0A0B6WVY9"/>
<reference evidence="1 2" key="1">
    <citation type="submission" date="2013-12" db="EMBL/GenBank/DDBJ databases">
        <authorList>
            <person name="Stott M."/>
        </authorList>
    </citation>
    <scope>NUCLEOTIDE SEQUENCE [LARGE SCALE GENOMIC DNA]</scope>
    <source>
        <strain evidence="1 2">K22</strain>
    </source>
</reference>
<gene>
    <name evidence="1" type="ORF">PYK22_00438</name>
</gene>
<dbReference type="STRING" id="454194.PYK22_00438"/>
<keyword evidence="2" id="KW-1185">Reference proteome</keyword>
<evidence type="ECO:0000313" key="1">
    <source>
        <dbReference type="EMBL" id="CDM64444.1"/>
    </source>
</evidence>
<dbReference type="Proteomes" id="UP000031518">
    <property type="component" value="Unassembled WGS sequence"/>
</dbReference>
<evidence type="ECO:0000313" key="2">
    <source>
        <dbReference type="Proteomes" id="UP000031518"/>
    </source>
</evidence>